<evidence type="ECO:0000313" key="2">
    <source>
        <dbReference type="Proteomes" id="UP000596742"/>
    </source>
</evidence>
<evidence type="ECO:0000313" key="1">
    <source>
        <dbReference type="EMBL" id="VDH90334.1"/>
    </source>
</evidence>
<protein>
    <recommendedName>
        <fullName evidence="3">C3H1-type domain-containing protein</fullName>
    </recommendedName>
</protein>
<dbReference type="Proteomes" id="UP000596742">
    <property type="component" value="Unassembled WGS sequence"/>
</dbReference>
<comment type="caution">
    <text evidence="1">The sequence shown here is derived from an EMBL/GenBank/DDBJ whole genome shotgun (WGS) entry which is preliminary data.</text>
</comment>
<gene>
    <name evidence="1" type="ORF">MGAL_10B074953</name>
</gene>
<organism evidence="1 2">
    <name type="scientific">Mytilus galloprovincialis</name>
    <name type="common">Mediterranean mussel</name>
    <dbReference type="NCBI Taxonomy" id="29158"/>
    <lineage>
        <taxon>Eukaryota</taxon>
        <taxon>Metazoa</taxon>
        <taxon>Spiralia</taxon>
        <taxon>Lophotrochozoa</taxon>
        <taxon>Mollusca</taxon>
        <taxon>Bivalvia</taxon>
        <taxon>Autobranchia</taxon>
        <taxon>Pteriomorphia</taxon>
        <taxon>Mytilida</taxon>
        <taxon>Mytiloidea</taxon>
        <taxon>Mytilidae</taxon>
        <taxon>Mytilinae</taxon>
        <taxon>Mytilus</taxon>
    </lineage>
</organism>
<keyword evidence="2" id="KW-1185">Reference proteome</keyword>
<name>A0A8B6BGA4_MYTGA</name>
<proteinExistence type="predicted"/>
<evidence type="ECO:0008006" key="3">
    <source>
        <dbReference type="Google" id="ProtNLM"/>
    </source>
</evidence>
<sequence length="108" mass="12608">MSDHTIEFSPLQLRNKVNHQDVNRFRNDDRSDKYGRPKYFPNGKETCYNFNSVRGTCTKRTCSSSHVWTKCRSPEHSQALCVKRPSATFLSNQTHLLDQKTPKTSRKM</sequence>
<dbReference type="AlphaFoldDB" id="A0A8B6BGA4"/>
<reference evidence="1" key="1">
    <citation type="submission" date="2018-11" db="EMBL/GenBank/DDBJ databases">
        <authorList>
            <person name="Alioto T."/>
            <person name="Alioto T."/>
        </authorList>
    </citation>
    <scope>NUCLEOTIDE SEQUENCE</scope>
</reference>
<dbReference type="OrthoDB" id="2158839at2759"/>
<accession>A0A8B6BGA4</accession>
<dbReference type="EMBL" id="UYJE01000129">
    <property type="protein sequence ID" value="VDH90334.1"/>
    <property type="molecule type" value="Genomic_DNA"/>
</dbReference>